<dbReference type="GO" id="GO:0019028">
    <property type="term" value="C:viral capsid"/>
    <property type="evidence" value="ECO:0007669"/>
    <property type="project" value="UniProtKB-KW"/>
</dbReference>
<evidence type="ECO:0000256" key="8">
    <source>
        <dbReference type="ARBA" id="ARBA00022844"/>
    </source>
</evidence>
<dbReference type="Pfam" id="PF00608">
    <property type="entry name" value="Adeno_shaft"/>
    <property type="match status" value="4"/>
</dbReference>
<comment type="subcellular location">
    <subcellularLocation>
        <location evidence="1">Host nucleus</location>
    </subcellularLocation>
    <subcellularLocation>
        <location evidence="2">Virion</location>
    </subcellularLocation>
</comment>
<evidence type="ECO:0000256" key="1">
    <source>
        <dbReference type="ARBA" id="ARBA00004147"/>
    </source>
</evidence>
<evidence type="ECO:0000256" key="6">
    <source>
        <dbReference type="ARBA" id="ARBA00022581"/>
    </source>
</evidence>
<dbReference type="GO" id="GO:0042025">
    <property type="term" value="C:host cell nucleus"/>
    <property type="evidence" value="ECO:0007669"/>
    <property type="project" value="UniProtKB-SubCell"/>
</dbReference>
<dbReference type="InterPro" id="IPR000931">
    <property type="entry name" value="Adeno_fibre"/>
</dbReference>
<evidence type="ECO:0000256" key="10">
    <source>
        <dbReference type="ARBA" id="ARBA00023165"/>
    </source>
</evidence>
<accession>M9Z4K7</accession>
<keyword evidence="7" id="KW-1161">Viral attachment to host cell</keyword>
<dbReference type="PRINTS" id="PR00307">
    <property type="entry name" value="ADENOVSFIBRE"/>
</dbReference>
<keyword evidence="4" id="KW-0167">Capsid protein</keyword>
<dbReference type="OrthoDB" id="14820at10239"/>
<reference evidence="15 16" key="1">
    <citation type="journal article" date="2013" name="MBio">
        <title>A novel adenovirus species associated with an acute respiratory outbreak in a baboon colony and evidence of coincident human infection.</title>
        <authorList>
            <person name="Chiu C.Y."/>
            <person name="Yagi S."/>
            <person name="Lu X."/>
            <person name="Yu G."/>
            <person name="Chen E.C."/>
            <person name="Liu M."/>
            <person name="Dick E.J.Jr."/>
            <person name="Carey K.D."/>
            <person name="Erdman D.D."/>
            <person name="Leland M.M."/>
            <person name="Patterson J.L."/>
        </authorList>
    </citation>
    <scope>NUCLEOTIDE SEQUENCE [LARGE SCALE GENOMIC DNA]</scope>
    <source>
        <strain evidence="13">BaAdV-2</strain>
        <strain evidence="14">BaAdV-4</strain>
    </source>
</reference>
<keyword evidence="9" id="KW-0426">Late protein</keyword>
<dbReference type="SUPFAM" id="SSF49835">
    <property type="entry name" value="Virus attachment protein globular domain"/>
    <property type="match status" value="1"/>
</dbReference>
<dbReference type="InterPro" id="IPR000978">
    <property type="entry name" value="Adeno_fibre_knob"/>
</dbReference>
<dbReference type="EMBL" id="KC693024">
    <property type="protein sequence ID" value="AGK27224.1"/>
    <property type="molecule type" value="Genomic_DNA"/>
</dbReference>
<sequence>MKRTRIDEDFNPVYPYDSTTTPTVPFIAPPFVSSNGLQESPPGMLSLNYADPITTNNGKLTVKLGNNLSLSSDGAITSATAVTDPLTNNGGTIGLALSAPLTTTSTGLGISISPPITLSNNALNISLGNGLTSSSNSLAIKTSGAIGFDNQGNLRLNTGGGMRLAGDRLILDVNYPFNGDPKLSLRIGKGLYLQNNQDLAVLLGSRSGLDFSGNNLVVKLGSGLAFDNNGAITTSTSRSRFADYLPYVSTWPPLNEPNCSIYESLDAMLGLHFSKHGLHVIGTISLKAIKGELCNMQRDTVTLKLLFNSSGRLLNCPLLPSFWNPETPLQFMPSSTFYPRNVSPSTLTQTLPDSRCTFTVAYNTEGADYSFTFTWSVCSGEKFNAPAAMFCFVAEQ</sequence>
<dbReference type="Proteomes" id="UP000120020">
    <property type="component" value="Segment"/>
</dbReference>
<dbReference type="Gene3D" id="2.10.25.20">
    <property type="entry name" value="reovirus attachment protein sigma1, domain 1"/>
    <property type="match status" value="2"/>
</dbReference>
<dbReference type="GO" id="GO:0007155">
    <property type="term" value="P:cell adhesion"/>
    <property type="evidence" value="ECO:0007669"/>
    <property type="project" value="InterPro"/>
</dbReference>
<organism evidence="13 15">
    <name type="scientific">Simian mastadenovirus C</name>
    <dbReference type="NCBI Taxonomy" id="1962300"/>
    <lineage>
        <taxon>Viruses</taxon>
        <taxon>Varidnaviria</taxon>
        <taxon>Bamfordvirae</taxon>
        <taxon>Preplasmiviricota</taxon>
        <taxon>Polisuviricotina</taxon>
        <taxon>Pharingeaviricetes</taxon>
        <taxon>Rowavirales</taxon>
        <taxon>Adenoviridae</taxon>
        <taxon>Mastadenovirus</taxon>
        <taxon>Mastadenovirus cynocephali</taxon>
    </lineage>
</organism>
<keyword evidence="10" id="KW-1233">Viral attachment to host adhesion receptor</keyword>
<evidence type="ECO:0000313" key="15">
    <source>
        <dbReference type="Proteomes" id="UP000120020"/>
    </source>
</evidence>
<dbReference type="EMBL" id="KC693022">
    <property type="protein sequence ID" value="AGK27152.1"/>
    <property type="molecule type" value="Genomic_DNA"/>
</dbReference>
<keyword evidence="6" id="KW-0945">Host-virus interaction</keyword>
<dbReference type="SUPFAM" id="SSF51225">
    <property type="entry name" value="Fibre shaft of virus attachment proteins"/>
    <property type="match status" value="3"/>
</dbReference>
<dbReference type="Gene3D" id="6.20.10.20">
    <property type="match status" value="1"/>
</dbReference>
<evidence type="ECO:0000259" key="12">
    <source>
        <dbReference type="Pfam" id="PF00541"/>
    </source>
</evidence>
<comment type="similarity">
    <text evidence="3">Belongs to the adenoviridae fiber family.</text>
</comment>
<evidence type="ECO:0000256" key="4">
    <source>
        <dbReference type="ARBA" id="ARBA00022561"/>
    </source>
</evidence>
<evidence type="ECO:0000256" key="11">
    <source>
        <dbReference type="ARBA" id="ARBA00023296"/>
    </source>
</evidence>
<evidence type="ECO:0000313" key="14">
    <source>
        <dbReference type="EMBL" id="AGK27224.1"/>
    </source>
</evidence>
<evidence type="ECO:0000256" key="2">
    <source>
        <dbReference type="ARBA" id="ARBA00004328"/>
    </source>
</evidence>
<name>M9Z4K7_9ADEN</name>
<evidence type="ECO:0000313" key="13">
    <source>
        <dbReference type="EMBL" id="AGK27152.1"/>
    </source>
</evidence>
<keyword evidence="11" id="KW-1160">Virus entry into host cell</keyword>
<feature type="domain" description="Adenoviral fibre protein knob" evidence="12">
    <location>
        <begin position="255"/>
        <end position="385"/>
    </location>
</feature>
<proteinExistence type="inferred from homology"/>
<dbReference type="InterPro" id="IPR009013">
    <property type="entry name" value="Attachment_protein_shaft_sf"/>
</dbReference>
<dbReference type="Gene3D" id="2.60.90.10">
    <property type="entry name" value="Adenovirus pIV-related, attachment domain"/>
    <property type="match status" value="1"/>
</dbReference>
<evidence type="ECO:0000256" key="5">
    <source>
        <dbReference type="ARBA" id="ARBA00022562"/>
    </source>
</evidence>
<dbReference type="GO" id="GO:0098671">
    <property type="term" value="P:adhesion receptor-mediated virion attachment to host cell"/>
    <property type="evidence" value="ECO:0007669"/>
    <property type="project" value="UniProtKB-KW"/>
</dbReference>
<dbReference type="Proteomes" id="UP000142830">
    <property type="component" value="Segment"/>
</dbReference>
<keyword evidence="5" id="KW-1048">Host nucleus</keyword>
<evidence type="ECO:0000256" key="3">
    <source>
        <dbReference type="ARBA" id="ARBA00006685"/>
    </source>
</evidence>
<dbReference type="GO" id="GO:0046718">
    <property type="term" value="P:symbiont entry into host cell"/>
    <property type="evidence" value="ECO:0007669"/>
    <property type="project" value="UniProtKB-KW"/>
</dbReference>
<protein>
    <submittedName>
        <fullName evidence="13">IV-1</fullName>
    </submittedName>
</protein>
<evidence type="ECO:0000313" key="16">
    <source>
        <dbReference type="Proteomes" id="UP000142830"/>
    </source>
</evidence>
<evidence type="ECO:0000256" key="7">
    <source>
        <dbReference type="ARBA" id="ARBA00022804"/>
    </source>
</evidence>
<keyword evidence="8" id="KW-0946">Virion</keyword>
<evidence type="ECO:0000256" key="9">
    <source>
        <dbReference type="ARBA" id="ARBA00022921"/>
    </source>
</evidence>
<dbReference type="InterPro" id="IPR008982">
    <property type="entry name" value="Adenovirus_pIV-like_att"/>
</dbReference>
<dbReference type="InterPro" id="IPR000939">
    <property type="entry name" value="Adenobir_fibre_prot_rpt/shaft"/>
</dbReference>
<dbReference type="Pfam" id="PF00541">
    <property type="entry name" value="Adeno_knob"/>
    <property type="match status" value="1"/>
</dbReference>